<reference evidence="2" key="1">
    <citation type="submission" date="2022-07" db="EMBL/GenBank/DDBJ databases">
        <title>The genome of Lyophyllum shimeji provides insight into the initial evolution of ectomycorrhizal fungal genome.</title>
        <authorList>
            <person name="Kobayashi Y."/>
            <person name="Shibata T."/>
            <person name="Hirakawa H."/>
            <person name="Shigenobu S."/>
            <person name="Nishiyama T."/>
            <person name="Yamada A."/>
            <person name="Hasebe M."/>
            <person name="Kawaguchi M."/>
        </authorList>
    </citation>
    <scope>NUCLEOTIDE SEQUENCE</scope>
    <source>
        <strain evidence="2">AT787</strain>
    </source>
</reference>
<feature type="region of interest" description="Disordered" evidence="1">
    <location>
        <begin position="196"/>
        <end position="229"/>
    </location>
</feature>
<evidence type="ECO:0000256" key="1">
    <source>
        <dbReference type="SAM" id="MobiDB-lite"/>
    </source>
</evidence>
<dbReference type="EMBL" id="BRPK01000003">
    <property type="protein sequence ID" value="GLB36867.1"/>
    <property type="molecule type" value="Genomic_DNA"/>
</dbReference>
<feature type="region of interest" description="Disordered" evidence="1">
    <location>
        <begin position="258"/>
        <end position="339"/>
    </location>
</feature>
<dbReference type="OrthoDB" id="3232670at2759"/>
<evidence type="ECO:0000313" key="3">
    <source>
        <dbReference type="Proteomes" id="UP001063166"/>
    </source>
</evidence>
<feature type="compositionally biased region" description="Low complexity" evidence="1">
    <location>
        <begin position="272"/>
        <end position="301"/>
    </location>
</feature>
<protein>
    <submittedName>
        <fullName evidence="2">Uncharacterized protein</fullName>
    </submittedName>
</protein>
<accession>A0A9P3UKZ3</accession>
<keyword evidence="3" id="KW-1185">Reference proteome</keyword>
<sequence length="395" mass="44070">MTLALRKHSLPEAVTEKKRPVSIISTQPEVKRRWRWRLRRDSKSSRSPSPFASRTTTLSAPDPEKPRTASSPLWDATFEPTPPLSTIFPSMPNEDLQLTPINSRDSAISEEFLYREKPSRQQSRRQSINKLARTLGVFANDFNNPLDSGTGRSPYITDSTTQDVIMEVPRTRRMKLSLTTKLNTLPSALRPPFRSRASLSISTPDADDVHSWGGGETHDGSRGSGYSSSYSPISPITFKPPTPVATVPSRRASALNLLPSSTDKLKPDDGTPPSSSSSPPQQQQHLDAPLSPSLNRSRSLSFAPPRLGFLKPASSITRSRPQTPTPPPAAVVEEPREEPLPVKAHWLESPTPEEEAKAQKFVETHPEYADEYRTWTGQWNQDDMQQVIRMLRNLK</sequence>
<dbReference type="AlphaFoldDB" id="A0A9P3UKZ3"/>
<dbReference type="Proteomes" id="UP001063166">
    <property type="component" value="Unassembled WGS sequence"/>
</dbReference>
<organism evidence="2 3">
    <name type="scientific">Lyophyllum shimeji</name>
    <name type="common">Hon-shimeji</name>
    <name type="synonym">Tricholoma shimeji</name>
    <dbReference type="NCBI Taxonomy" id="47721"/>
    <lineage>
        <taxon>Eukaryota</taxon>
        <taxon>Fungi</taxon>
        <taxon>Dikarya</taxon>
        <taxon>Basidiomycota</taxon>
        <taxon>Agaricomycotina</taxon>
        <taxon>Agaricomycetes</taxon>
        <taxon>Agaricomycetidae</taxon>
        <taxon>Agaricales</taxon>
        <taxon>Tricholomatineae</taxon>
        <taxon>Lyophyllaceae</taxon>
        <taxon>Lyophyllum</taxon>
    </lineage>
</organism>
<evidence type="ECO:0000313" key="2">
    <source>
        <dbReference type="EMBL" id="GLB36867.1"/>
    </source>
</evidence>
<comment type="caution">
    <text evidence="2">The sequence shown here is derived from an EMBL/GenBank/DDBJ whole genome shotgun (WGS) entry which is preliminary data.</text>
</comment>
<gene>
    <name evidence="2" type="ORF">LshimejAT787_0311540</name>
</gene>
<name>A0A9P3UKZ3_LYOSH</name>
<feature type="region of interest" description="Disordered" evidence="1">
    <location>
        <begin position="35"/>
        <end position="76"/>
    </location>
</feature>
<proteinExistence type="predicted"/>
<feature type="compositionally biased region" description="Low complexity" evidence="1">
    <location>
        <begin position="45"/>
        <end position="54"/>
    </location>
</feature>